<accession>A0AAW2TDR4</accession>
<dbReference type="Pfam" id="PF14111">
    <property type="entry name" value="DUF4283"/>
    <property type="match status" value="1"/>
</dbReference>
<keyword evidence="1" id="KW-0479">Metal-binding</keyword>
<proteinExistence type="predicted"/>
<comment type="caution">
    <text evidence="3">The sequence shown here is derived from an EMBL/GenBank/DDBJ whole genome shotgun (WGS) entry which is preliminary data.</text>
</comment>
<gene>
    <name evidence="3" type="ORF">Slati_4272600</name>
</gene>
<dbReference type="GO" id="GO:0003676">
    <property type="term" value="F:nucleic acid binding"/>
    <property type="evidence" value="ECO:0007669"/>
    <property type="project" value="InterPro"/>
</dbReference>
<dbReference type="InterPro" id="IPR025836">
    <property type="entry name" value="Zn_knuckle_CX2CX4HX4C"/>
</dbReference>
<dbReference type="GO" id="GO:0008270">
    <property type="term" value="F:zinc ion binding"/>
    <property type="evidence" value="ECO:0007669"/>
    <property type="project" value="UniProtKB-KW"/>
</dbReference>
<dbReference type="InterPro" id="IPR025558">
    <property type="entry name" value="DUF4283"/>
</dbReference>
<reference evidence="3" key="2">
    <citation type="journal article" date="2024" name="Plant">
        <title>Genomic evolution and insights into agronomic trait innovations of Sesamum species.</title>
        <authorList>
            <person name="Miao H."/>
            <person name="Wang L."/>
            <person name="Qu L."/>
            <person name="Liu H."/>
            <person name="Sun Y."/>
            <person name="Le M."/>
            <person name="Wang Q."/>
            <person name="Wei S."/>
            <person name="Zheng Y."/>
            <person name="Lin W."/>
            <person name="Duan Y."/>
            <person name="Cao H."/>
            <person name="Xiong S."/>
            <person name="Wang X."/>
            <person name="Wei L."/>
            <person name="Li C."/>
            <person name="Ma Q."/>
            <person name="Ju M."/>
            <person name="Zhao R."/>
            <person name="Li G."/>
            <person name="Mu C."/>
            <person name="Tian Q."/>
            <person name="Mei H."/>
            <person name="Zhang T."/>
            <person name="Gao T."/>
            <person name="Zhang H."/>
        </authorList>
    </citation>
    <scope>NUCLEOTIDE SEQUENCE</scope>
    <source>
        <strain evidence="3">KEN1</strain>
    </source>
</reference>
<evidence type="ECO:0000259" key="2">
    <source>
        <dbReference type="PROSITE" id="PS50158"/>
    </source>
</evidence>
<evidence type="ECO:0000313" key="3">
    <source>
        <dbReference type="EMBL" id="KAL0402427.1"/>
    </source>
</evidence>
<evidence type="ECO:0000256" key="1">
    <source>
        <dbReference type="PROSITE-ProRule" id="PRU00047"/>
    </source>
</evidence>
<dbReference type="InterPro" id="IPR001878">
    <property type="entry name" value="Znf_CCHC"/>
</dbReference>
<protein>
    <recommendedName>
        <fullName evidence="2">CCHC-type domain-containing protein</fullName>
    </recommendedName>
</protein>
<name>A0AAW2TDR4_9LAMI</name>
<dbReference type="AlphaFoldDB" id="A0AAW2TDR4"/>
<keyword evidence="1" id="KW-0862">Zinc</keyword>
<feature type="domain" description="CCHC-type" evidence="2">
    <location>
        <begin position="204"/>
        <end position="217"/>
    </location>
</feature>
<dbReference type="InterPro" id="IPR040256">
    <property type="entry name" value="At4g02000-like"/>
</dbReference>
<dbReference type="EMBL" id="JACGWN010000015">
    <property type="protein sequence ID" value="KAL0402427.1"/>
    <property type="molecule type" value="Genomic_DNA"/>
</dbReference>
<dbReference type="PROSITE" id="PS50158">
    <property type="entry name" value="ZF_CCHC"/>
    <property type="match status" value="1"/>
</dbReference>
<organism evidence="3">
    <name type="scientific">Sesamum latifolium</name>
    <dbReference type="NCBI Taxonomy" id="2727402"/>
    <lineage>
        <taxon>Eukaryota</taxon>
        <taxon>Viridiplantae</taxon>
        <taxon>Streptophyta</taxon>
        <taxon>Embryophyta</taxon>
        <taxon>Tracheophyta</taxon>
        <taxon>Spermatophyta</taxon>
        <taxon>Magnoliopsida</taxon>
        <taxon>eudicotyledons</taxon>
        <taxon>Gunneridae</taxon>
        <taxon>Pentapetalae</taxon>
        <taxon>asterids</taxon>
        <taxon>lamiids</taxon>
        <taxon>Lamiales</taxon>
        <taxon>Pedaliaceae</taxon>
        <taxon>Sesamum</taxon>
    </lineage>
</organism>
<dbReference type="PANTHER" id="PTHR31286">
    <property type="entry name" value="GLYCINE-RICH CELL WALL STRUCTURAL PROTEIN 1.8-LIKE"/>
    <property type="match status" value="1"/>
</dbReference>
<dbReference type="PANTHER" id="PTHR31286:SF167">
    <property type="entry name" value="OS09G0268800 PROTEIN"/>
    <property type="match status" value="1"/>
</dbReference>
<keyword evidence="1" id="KW-0863">Zinc-finger</keyword>
<reference evidence="3" key="1">
    <citation type="submission" date="2020-06" db="EMBL/GenBank/DDBJ databases">
        <authorList>
            <person name="Li T."/>
            <person name="Hu X."/>
            <person name="Zhang T."/>
            <person name="Song X."/>
            <person name="Zhang H."/>
            <person name="Dai N."/>
            <person name="Sheng W."/>
            <person name="Hou X."/>
            <person name="Wei L."/>
        </authorList>
    </citation>
    <scope>NUCLEOTIDE SEQUENCE</scope>
    <source>
        <strain evidence="3">KEN1</strain>
        <tissue evidence="3">Leaf</tissue>
    </source>
</reference>
<dbReference type="Pfam" id="PF14392">
    <property type="entry name" value="zf-CCHC_4"/>
    <property type="match status" value="1"/>
</dbReference>
<sequence length="340" mass="37607">MDSELGRLGASLTVTEDEEMGGVVPSGLWHSEPVTRGFFIVGRLVSSKSFHPEALHSTLKVAFNPVRGMDFKMIDDERFLLKFFHIIDRDRVLERCPWAYDKNLLVLAPVDADDDPKLVDITRCDFYIHIHGLPLGKMTKEVACFIGNKLGQFKEVDLDSRGDAWGSSVRIRVMLPLKRALKIRTVIGDEHLVTFTYERLPNFCYLCGCLGHISRQCEVQLQDGFCDPGANAPYGNWLRAAAPTSYRGRIGASSARTPTGSIHRPTFVSRSSLQSQPVVTPPRRGSDIFGSFGSFSTDNPPPYIPTPTTVQTPSEQVLVADLNLIPPLPSSPGTPQRPPS</sequence>